<dbReference type="GO" id="GO:0005975">
    <property type="term" value="P:carbohydrate metabolic process"/>
    <property type="evidence" value="ECO:0007669"/>
    <property type="project" value="InterPro"/>
</dbReference>
<dbReference type="AlphaFoldDB" id="A0A3F3QAI3"/>
<dbReference type="STRING" id="1341132.A0A3F3QAI3"/>
<organism evidence="3 4">
    <name type="scientific">Aspergillus welwitschiae</name>
    <dbReference type="NCBI Taxonomy" id="1341132"/>
    <lineage>
        <taxon>Eukaryota</taxon>
        <taxon>Fungi</taxon>
        <taxon>Dikarya</taxon>
        <taxon>Ascomycota</taxon>
        <taxon>Pezizomycotina</taxon>
        <taxon>Eurotiomycetes</taxon>
        <taxon>Eurotiomycetidae</taxon>
        <taxon>Eurotiales</taxon>
        <taxon>Aspergillaceae</taxon>
        <taxon>Aspergillus</taxon>
        <taxon>Aspergillus subgen. Circumdati</taxon>
    </lineage>
</organism>
<keyword evidence="3" id="KW-0326">Glycosidase</keyword>
<feature type="chain" id="PRO_5017746200" evidence="1">
    <location>
        <begin position="30"/>
        <end position="789"/>
    </location>
</feature>
<evidence type="ECO:0000259" key="2">
    <source>
        <dbReference type="Pfam" id="PF18961"/>
    </source>
</evidence>
<dbReference type="InterPro" id="IPR043757">
    <property type="entry name" value="DUF5703_N"/>
</dbReference>
<dbReference type="GO" id="GO:0016798">
    <property type="term" value="F:hydrolase activity, acting on glycosyl bonds"/>
    <property type="evidence" value="ECO:0007669"/>
    <property type="project" value="UniProtKB-KW"/>
</dbReference>
<gene>
    <name evidence="3" type="ORF">BDQ94DRAFT_185392</name>
</gene>
<name>A0A3F3QAI3_9EURO</name>
<dbReference type="InterPro" id="IPR008928">
    <property type="entry name" value="6-hairpin_glycosidase_sf"/>
</dbReference>
<dbReference type="GeneID" id="38143224"/>
<evidence type="ECO:0000313" key="4">
    <source>
        <dbReference type="Proteomes" id="UP000253729"/>
    </source>
</evidence>
<accession>A0A3F3QAI3</accession>
<dbReference type="Proteomes" id="UP000253729">
    <property type="component" value="Unassembled WGS sequence"/>
</dbReference>
<keyword evidence="1" id="KW-0732">Signal</keyword>
<evidence type="ECO:0000256" key="1">
    <source>
        <dbReference type="SAM" id="SignalP"/>
    </source>
</evidence>
<keyword evidence="3" id="KW-0378">Hydrolase</keyword>
<protein>
    <submittedName>
        <fullName evidence="3">Six-hairpin glycosidase-like protein</fullName>
    </submittedName>
</protein>
<feature type="domain" description="DUF5703" evidence="2">
    <location>
        <begin position="39"/>
        <end position="326"/>
    </location>
</feature>
<dbReference type="Pfam" id="PF18961">
    <property type="entry name" value="DUF5703_N"/>
    <property type="match status" value="1"/>
</dbReference>
<sequence length="789" mass="88490">MIMWCLPKFAIHAGWIGLSLLIQLHVCLGIVLPTQYDTIWDTQSSNSADSMPLGGGSVGLNVWAESGDLLFYLAHSGAFDENNSLLKLGRVRLRMQPNPFAVNATQFEQRLHLNEGYISFTGDNNTVIHIWVDVETSGIHVNVTAGSPVNLTASYENWRTTGWQMVEGEQRQTSWGVIYTPAIPLPTQYPDNISFVSGGVLSYHHNTDNPLFAWQIPEQNLSRADPWSFYNPMTNNTFGAYMTSPQLRPGSITEQLKYQSTNYTAYHLVSPRASTSYQLYVAIGQNQTTEVDKWSAALMQSAASMPNANRQTTVAWWRSFWDRSHIIINPDAGPNDEGFQVGKNYQYFRFMLGCNAGGQFPTRFNGGLFTFDPVLVSDGAPWSPDYRKWSGGTYTAQNQRLLLWPLLKSGDFDILRHGLDFYKNITPNSRRLGQLYFGLDVALTSEQIDNTGLPNTYEYNAKYFDGDGPRTALYPPGIVFGDYLSWLSDTANEFADIAVLSQTYGGLNIDEYMPFVEYQLAWFDEFYQMRNGLESNGSLILYPASGAETYKLALNPSSTTSGLRRTVMDILLTNPNYVKGNRSYYEGYLSRIPATPLHPCPGASELICISPAVNYSTTVNSEPTAMYPVFPWSEYGLGQPTNLSYAMHAYFNDSQSAGYHGTYGWRQDQIWWARMGLTELAKANTISRLSDSTTYRFPTFKGPNYDWSPDINHYGSAAIGLQEMLMQTFARNNTQIRLLPAWPSDWTGYFKLLAPSQTTVSGNLTGGSVVDNLVVEPANRRQDVVYGMD</sequence>
<proteinExistence type="predicted"/>
<reference evidence="3 4" key="1">
    <citation type="submission" date="2018-07" db="EMBL/GenBank/DDBJ databases">
        <title>The genomes of Aspergillus section Nigri reveals drivers in fungal speciation.</title>
        <authorList>
            <consortium name="DOE Joint Genome Institute"/>
            <person name="Vesth T.C."/>
            <person name="Nybo J."/>
            <person name="Theobald S."/>
            <person name="Brandl J."/>
            <person name="Frisvad J.C."/>
            <person name="Nielsen K.F."/>
            <person name="Lyhne E.K."/>
            <person name="Kogle M.E."/>
            <person name="Kuo A."/>
            <person name="Riley R."/>
            <person name="Clum A."/>
            <person name="Nolan M."/>
            <person name="Lipzen A."/>
            <person name="Salamov A."/>
            <person name="Henrissat B."/>
            <person name="Wiebenga A."/>
            <person name="De vries R.P."/>
            <person name="Grigoriev I.V."/>
            <person name="Mortensen U.H."/>
            <person name="Andersen M.R."/>
            <person name="Baker S.E."/>
        </authorList>
    </citation>
    <scope>NUCLEOTIDE SEQUENCE [LARGE SCALE GENOMIC DNA]</scope>
    <source>
        <strain evidence="3 4">CBS 139.54b</strain>
    </source>
</reference>
<dbReference type="RefSeq" id="XP_026629256.1">
    <property type="nucleotide sequence ID" value="XM_026774868.1"/>
</dbReference>
<dbReference type="SUPFAM" id="SSF48208">
    <property type="entry name" value="Six-hairpin glycosidases"/>
    <property type="match status" value="1"/>
</dbReference>
<feature type="signal peptide" evidence="1">
    <location>
        <begin position="1"/>
        <end position="29"/>
    </location>
</feature>
<dbReference type="EMBL" id="KZ852038">
    <property type="protein sequence ID" value="RDH36234.1"/>
    <property type="molecule type" value="Genomic_DNA"/>
</dbReference>
<evidence type="ECO:0000313" key="3">
    <source>
        <dbReference type="EMBL" id="RDH36234.1"/>
    </source>
</evidence>
<keyword evidence="4" id="KW-1185">Reference proteome</keyword>